<sequence length="637" mass="71354">MQLMADESTKNPVVPSLNLDSILPRAVTQESSEEERASFEVEPSWQEQPVRLPTYTPSEADKDDIDLRDSPPTTPVDDPIHVPGSKKHFGFSSRQSRASSIFPWQKHKPAVCHQYAPHRPPLSKRSSLAGLRVLPVMRPDPVVYLEEEEIDLLHLDPDQLARRTLELLHLMNVQDWIHVQDHRSLDLSRISGALTNCIFLVTGPAPEEGAKPRKVLLRVYGVGLESLISRNDELLWLRNLSTMDIGPSLLGIFKNGRFEEYVESTTLTKDDIRHPRTSRHIAHRMCELHNIVNVFPPQEGCVPLTHDNIARWIPLAQKAIEQICSKDAAKRAVVDEFDFDKFLVEIQEVHRELAAVHSPLVFAHNDTQYGNILRTTDGSEELVVIDFEYAGYNTRGFDIGNHFCEWTADYHSDRPSLMHPDRYPTKEEQLNFLEAYMEAEIAMCGYHLTAINLSKYTKKRRSFTSALASGLTKATLSALHVTSAVLKRRSSGDVPKDIHVNGMGGNGAVNLSAGDGAVQANTTVIATNGSGQVANPPAAVAGGRKGNSAAENEHRLQVRSGQRHEKGGGDGSGGVSKAEILDSMYKEVNKFALTSHIMWGLWGLIQASQSEIDFDYFEYSMQRLNEFRRRREEFMSL</sequence>
<comment type="similarity">
    <text evidence="1">Belongs to the choline/ethanolamine kinase family.</text>
</comment>
<dbReference type="OrthoDB" id="10267235at2759"/>
<dbReference type="Gene3D" id="3.90.1200.10">
    <property type="match status" value="2"/>
</dbReference>
<evidence type="ECO:0000313" key="3">
    <source>
        <dbReference type="EMBL" id="GJJ72695.1"/>
    </source>
</evidence>
<evidence type="ECO:0000256" key="1">
    <source>
        <dbReference type="ARBA" id="ARBA00038211"/>
    </source>
</evidence>
<dbReference type="Gene3D" id="3.30.200.20">
    <property type="entry name" value="Phosphorylase Kinase, domain 1"/>
    <property type="match status" value="1"/>
</dbReference>
<dbReference type="Proteomes" id="UP000827284">
    <property type="component" value="Unassembled WGS sequence"/>
</dbReference>
<dbReference type="SUPFAM" id="SSF56112">
    <property type="entry name" value="Protein kinase-like (PK-like)"/>
    <property type="match status" value="2"/>
</dbReference>
<evidence type="ECO:0000256" key="2">
    <source>
        <dbReference type="SAM" id="MobiDB-lite"/>
    </source>
</evidence>
<comment type="caution">
    <text evidence="3">The sequence shown here is derived from an EMBL/GenBank/DDBJ whole genome shotgun (WGS) entry which is preliminary data.</text>
</comment>
<proteinExistence type="inferred from homology"/>
<reference evidence="3" key="2">
    <citation type="journal article" date="2022" name="Microbiol. Resour. Announc.">
        <title>Whole-Genome Sequence of Entomortierella parvispora E1425, a Mucoromycotan Fungus Associated with Burkholderiaceae-Related Endosymbiotic Bacteria.</title>
        <authorList>
            <person name="Herlambang A."/>
            <person name="Guo Y."/>
            <person name="Takashima Y."/>
            <person name="Narisawa K."/>
            <person name="Ohta H."/>
            <person name="Nishizawa T."/>
        </authorList>
    </citation>
    <scope>NUCLEOTIDE SEQUENCE</scope>
    <source>
        <strain evidence="3">E1425</strain>
    </source>
</reference>
<keyword evidence="4" id="KW-1185">Reference proteome</keyword>
<accession>A0A9P3H9Z9</accession>
<dbReference type="PANTHER" id="PTHR22603:SF93">
    <property type="entry name" value="RE24176P"/>
    <property type="match status" value="1"/>
</dbReference>
<dbReference type="GO" id="GO:0005737">
    <property type="term" value="C:cytoplasm"/>
    <property type="evidence" value="ECO:0007669"/>
    <property type="project" value="TreeGrafter"/>
</dbReference>
<dbReference type="GO" id="GO:0006646">
    <property type="term" value="P:phosphatidylethanolamine biosynthetic process"/>
    <property type="evidence" value="ECO:0007669"/>
    <property type="project" value="TreeGrafter"/>
</dbReference>
<feature type="region of interest" description="Disordered" evidence="2">
    <location>
        <begin position="1"/>
        <end position="91"/>
    </location>
</feature>
<dbReference type="InterPro" id="IPR011009">
    <property type="entry name" value="Kinase-like_dom_sf"/>
</dbReference>
<reference evidence="3" key="1">
    <citation type="submission" date="2021-11" db="EMBL/GenBank/DDBJ databases">
        <authorList>
            <person name="Herlambang A."/>
            <person name="Guo Y."/>
            <person name="Takashima Y."/>
            <person name="Nishizawa T."/>
        </authorList>
    </citation>
    <scope>NUCLEOTIDE SEQUENCE</scope>
    <source>
        <strain evidence="3">E1425</strain>
    </source>
</reference>
<dbReference type="CDD" id="cd05157">
    <property type="entry name" value="ETNK_euk"/>
    <property type="match status" value="1"/>
</dbReference>
<dbReference type="GO" id="GO:0004103">
    <property type="term" value="F:choline kinase activity"/>
    <property type="evidence" value="ECO:0007669"/>
    <property type="project" value="TreeGrafter"/>
</dbReference>
<gene>
    <name evidence="3" type="ORF">EMPS_05053</name>
</gene>
<dbReference type="PANTHER" id="PTHR22603">
    <property type="entry name" value="CHOLINE/ETHANOALAMINE KINASE"/>
    <property type="match status" value="1"/>
</dbReference>
<keyword evidence="3" id="KW-0808">Transferase</keyword>
<protein>
    <submittedName>
        <fullName evidence="3">Choline kinase</fullName>
    </submittedName>
</protein>
<organism evidence="3 4">
    <name type="scientific">Entomortierella parvispora</name>
    <dbReference type="NCBI Taxonomy" id="205924"/>
    <lineage>
        <taxon>Eukaryota</taxon>
        <taxon>Fungi</taxon>
        <taxon>Fungi incertae sedis</taxon>
        <taxon>Mucoromycota</taxon>
        <taxon>Mortierellomycotina</taxon>
        <taxon>Mortierellomycetes</taxon>
        <taxon>Mortierellales</taxon>
        <taxon>Mortierellaceae</taxon>
        <taxon>Entomortierella</taxon>
    </lineage>
</organism>
<name>A0A9P3H9Z9_9FUNG</name>
<feature type="compositionally biased region" description="Basic and acidic residues" evidence="2">
    <location>
        <begin position="551"/>
        <end position="568"/>
    </location>
</feature>
<dbReference type="EMBL" id="BQFW01000007">
    <property type="protein sequence ID" value="GJJ72695.1"/>
    <property type="molecule type" value="Genomic_DNA"/>
</dbReference>
<feature type="region of interest" description="Disordered" evidence="2">
    <location>
        <begin position="539"/>
        <end position="575"/>
    </location>
</feature>
<keyword evidence="3" id="KW-0418">Kinase</keyword>
<dbReference type="AlphaFoldDB" id="A0A9P3H9Z9"/>
<dbReference type="GO" id="GO:0004305">
    <property type="term" value="F:ethanolamine kinase activity"/>
    <property type="evidence" value="ECO:0007669"/>
    <property type="project" value="TreeGrafter"/>
</dbReference>
<evidence type="ECO:0000313" key="4">
    <source>
        <dbReference type="Proteomes" id="UP000827284"/>
    </source>
</evidence>
<dbReference type="Pfam" id="PF01633">
    <property type="entry name" value="Choline_kinase"/>
    <property type="match status" value="2"/>
</dbReference>